<protein>
    <recommendedName>
        <fullName evidence="3">Regulatory protein RecX</fullName>
    </recommendedName>
</protein>
<organism evidence="1 2">
    <name type="scientific">Candidatus Shapirobacteria bacterium GW2011_GWE1_38_10</name>
    <dbReference type="NCBI Taxonomy" id="1618488"/>
    <lineage>
        <taxon>Bacteria</taxon>
        <taxon>Candidatus Shapironibacteriota</taxon>
    </lineage>
</organism>
<dbReference type="AlphaFoldDB" id="A0A0G0KLZ0"/>
<evidence type="ECO:0000313" key="2">
    <source>
        <dbReference type="Proteomes" id="UP000034231"/>
    </source>
</evidence>
<dbReference type="Gene3D" id="1.10.10.10">
    <property type="entry name" value="Winged helix-like DNA-binding domain superfamily/Winged helix DNA-binding domain"/>
    <property type="match status" value="2"/>
</dbReference>
<name>A0A0G0KLZ0_9BACT</name>
<gene>
    <name evidence="1" type="ORF">US68_C0008G0079</name>
</gene>
<proteinExistence type="predicted"/>
<evidence type="ECO:0008006" key="3">
    <source>
        <dbReference type="Google" id="ProtNLM"/>
    </source>
</evidence>
<accession>A0A0G0KLZ0</accession>
<dbReference type="InterPro" id="IPR036388">
    <property type="entry name" value="WH-like_DNA-bd_sf"/>
</dbReference>
<evidence type="ECO:0000313" key="1">
    <source>
        <dbReference type="EMBL" id="KKQ50194.1"/>
    </source>
</evidence>
<comment type="caution">
    <text evidence="1">The sequence shown here is derived from an EMBL/GenBank/DDBJ whole genome shotgun (WGS) entry which is preliminary data.</text>
</comment>
<dbReference type="EMBL" id="LBTX01000008">
    <property type="protein sequence ID" value="KKQ50194.1"/>
    <property type="molecule type" value="Genomic_DNA"/>
</dbReference>
<sequence>MMPLQILRILPSRRTNNRVWLIFSDSSKLPFYIDDLVTLGLKAGLDISEELFEKIKTASLYYLLYNYSLNQIALSPKIAQTLSPKIKQKLYFYLRKYKLSGDYSSLIDQVVSKLSSLNLLDEATFSDYLLRKNKKHSRQYLSRLFSFYHLTFPQDYQSDDVQKIKDLLAKKKFLSINLVEDSVKNKLIASLIRKGFAYSDIKIAIDELGKNR</sequence>
<reference evidence="1 2" key="1">
    <citation type="journal article" date="2015" name="Nature">
        <title>rRNA introns, odd ribosomes, and small enigmatic genomes across a large radiation of phyla.</title>
        <authorList>
            <person name="Brown C.T."/>
            <person name="Hug L.A."/>
            <person name="Thomas B.C."/>
            <person name="Sharon I."/>
            <person name="Castelle C.J."/>
            <person name="Singh A."/>
            <person name="Wilkins M.J."/>
            <person name="Williams K.H."/>
            <person name="Banfield J.F."/>
        </authorList>
    </citation>
    <scope>NUCLEOTIDE SEQUENCE [LARGE SCALE GENOMIC DNA]</scope>
</reference>
<dbReference type="Proteomes" id="UP000034231">
    <property type="component" value="Unassembled WGS sequence"/>
</dbReference>